<evidence type="ECO:0000313" key="7">
    <source>
        <dbReference type="Proteomes" id="UP001215280"/>
    </source>
</evidence>
<protein>
    <recommendedName>
        <fullName evidence="5">MYND-type domain-containing protein</fullName>
    </recommendedName>
</protein>
<organism evidence="6 7">
    <name type="scientific">Mycena maculata</name>
    <dbReference type="NCBI Taxonomy" id="230809"/>
    <lineage>
        <taxon>Eukaryota</taxon>
        <taxon>Fungi</taxon>
        <taxon>Dikarya</taxon>
        <taxon>Basidiomycota</taxon>
        <taxon>Agaricomycotina</taxon>
        <taxon>Agaricomycetes</taxon>
        <taxon>Agaricomycetidae</taxon>
        <taxon>Agaricales</taxon>
        <taxon>Marasmiineae</taxon>
        <taxon>Mycenaceae</taxon>
        <taxon>Mycena</taxon>
    </lineage>
</organism>
<evidence type="ECO:0000256" key="4">
    <source>
        <dbReference type="PROSITE-ProRule" id="PRU00134"/>
    </source>
</evidence>
<dbReference type="PROSITE" id="PS50865">
    <property type="entry name" value="ZF_MYND_2"/>
    <property type="match status" value="1"/>
</dbReference>
<keyword evidence="7" id="KW-1185">Reference proteome</keyword>
<name>A0AAD7KGZ8_9AGAR</name>
<sequence>MDDCFNSKDLKVCARCKCASYCSTDCQKKNWEKHKPVCNYNTAQTACADGEPLLQRNLRNWAARFDTTLHHVCIRSLNLKYEWDNIGEGGALVLFMEPRPHPNAGARWRIHHAAIFRNEDILAVLEHHHLARDYRDDVLPLHQ</sequence>
<dbReference type="Gene3D" id="6.10.140.2220">
    <property type="match status" value="1"/>
</dbReference>
<evidence type="ECO:0000259" key="5">
    <source>
        <dbReference type="PROSITE" id="PS50865"/>
    </source>
</evidence>
<evidence type="ECO:0000313" key="6">
    <source>
        <dbReference type="EMBL" id="KAJ7785004.1"/>
    </source>
</evidence>
<evidence type="ECO:0000256" key="3">
    <source>
        <dbReference type="ARBA" id="ARBA00022833"/>
    </source>
</evidence>
<evidence type="ECO:0000256" key="1">
    <source>
        <dbReference type="ARBA" id="ARBA00022723"/>
    </source>
</evidence>
<keyword evidence="1" id="KW-0479">Metal-binding</keyword>
<dbReference type="EMBL" id="JARJLG010000001">
    <property type="protein sequence ID" value="KAJ7785004.1"/>
    <property type="molecule type" value="Genomic_DNA"/>
</dbReference>
<dbReference type="InterPro" id="IPR002893">
    <property type="entry name" value="Znf_MYND"/>
</dbReference>
<keyword evidence="3" id="KW-0862">Zinc</keyword>
<dbReference type="SUPFAM" id="SSF144232">
    <property type="entry name" value="HIT/MYND zinc finger-like"/>
    <property type="match status" value="1"/>
</dbReference>
<feature type="domain" description="MYND-type" evidence="5">
    <location>
        <begin position="1"/>
        <end position="38"/>
    </location>
</feature>
<evidence type="ECO:0000256" key="2">
    <source>
        <dbReference type="ARBA" id="ARBA00022771"/>
    </source>
</evidence>
<reference evidence="6" key="1">
    <citation type="submission" date="2023-03" db="EMBL/GenBank/DDBJ databases">
        <title>Massive genome expansion in bonnet fungi (Mycena s.s.) driven by repeated elements and novel gene families across ecological guilds.</title>
        <authorList>
            <consortium name="Lawrence Berkeley National Laboratory"/>
            <person name="Harder C.B."/>
            <person name="Miyauchi S."/>
            <person name="Viragh M."/>
            <person name="Kuo A."/>
            <person name="Thoen E."/>
            <person name="Andreopoulos B."/>
            <person name="Lu D."/>
            <person name="Skrede I."/>
            <person name="Drula E."/>
            <person name="Henrissat B."/>
            <person name="Morin E."/>
            <person name="Kohler A."/>
            <person name="Barry K."/>
            <person name="LaButti K."/>
            <person name="Morin E."/>
            <person name="Salamov A."/>
            <person name="Lipzen A."/>
            <person name="Mereny Z."/>
            <person name="Hegedus B."/>
            <person name="Baldrian P."/>
            <person name="Stursova M."/>
            <person name="Weitz H."/>
            <person name="Taylor A."/>
            <person name="Grigoriev I.V."/>
            <person name="Nagy L.G."/>
            <person name="Martin F."/>
            <person name="Kauserud H."/>
        </authorList>
    </citation>
    <scope>NUCLEOTIDE SEQUENCE</scope>
    <source>
        <strain evidence="6">CBHHK188m</strain>
    </source>
</reference>
<keyword evidence="2 4" id="KW-0863">Zinc-finger</keyword>
<dbReference type="AlphaFoldDB" id="A0AAD7KGZ8"/>
<accession>A0AAD7KGZ8</accession>
<dbReference type="Pfam" id="PF01753">
    <property type="entry name" value="zf-MYND"/>
    <property type="match status" value="1"/>
</dbReference>
<dbReference type="Proteomes" id="UP001215280">
    <property type="component" value="Unassembled WGS sequence"/>
</dbReference>
<proteinExistence type="predicted"/>
<dbReference type="GO" id="GO:0008270">
    <property type="term" value="F:zinc ion binding"/>
    <property type="evidence" value="ECO:0007669"/>
    <property type="project" value="UniProtKB-KW"/>
</dbReference>
<gene>
    <name evidence="6" type="ORF">DFH07DRAFT_2388</name>
</gene>
<comment type="caution">
    <text evidence="6">The sequence shown here is derived from an EMBL/GenBank/DDBJ whole genome shotgun (WGS) entry which is preliminary data.</text>
</comment>